<gene>
    <name evidence="6" type="ORF">ACFSUF_04610</name>
</gene>
<dbReference type="PROSITE" id="PS50160">
    <property type="entry name" value="DNA_LIGASE_A3"/>
    <property type="match status" value="1"/>
</dbReference>
<dbReference type="SUPFAM" id="SSF56091">
    <property type="entry name" value="DNA ligase/mRNA capping enzyme, catalytic domain"/>
    <property type="match status" value="1"/>
</dbReference>
<name>A0ABW5P9V5_9BACL</name>
<comment type="caution">
    <text evidence="6">The sequence shown here is derived from an EMBL/GenBank/DDBJ whole genome shotgun (WGS) entry which is preliminary data.</text>
</comment>
<dbReference type="PANTHER" id="PTHR45674">
    <property type="entry name" value="DNA LIGASE 1/3 FAMILY MEMBER"/>
    <property type="match status" value="1"/>
</dbReference>
<dbReference type="InterPro" id="IPR012310">
    <property type="entry name" value="DNA_ligase_ATP-dep_cent"/>
</dbReference>
<comment type="catalytic activity">
    <reaction evidence="4">
        <text>ATP + (deoxyribonucleotide)n-3'-hydroxyl + 5'-phospho-(deoxyribonucleotide)m = (deoxyribonucleotide)n+m + AMP + diphosphate.</text>
        <dbReference type="EC" id="6.5.1.1"/>
    </reaction>
</comment>
<dbReference type="SUPFAM" id="SSF50249">
    <property type="entry name" value="Nucleic acid-binding proteins"/>
    <property type="match status" value="1"/>
</dbReference>
<protein>
    <recommendedName>
        <fullName evidence="2">DNA ligase (ATP)</fullName>
        <ecNumber evidence="2">6.5.1.1</ecNumber>
    </recommendedName>
</protein>
<dbReference type="EC" id="6.5.1.1" evidence="2"/>
<comment type="similarity">
    <text evidence="1">Belongs to the ATP-dependent DNA ligase family.</text>
</comment>
<evidence type="ECO:0000259" key="5">
    <source>
        <dbReference type="PROSITE" id="PS50160"/>
    </source>
</evidence>
<evidence type="ECO:0000256" key="3">
    <source>
        <dbReference type="ARBA" id="ARBA00022598"/>
    </source>
</evidence>
<dbReference type="Proteomes" id="UP001597541">
    <property type="component" value="Unassembled WGS sequence"/>
</dbReference>
<dbReference type="CDD" id="cd07971">
    <property type="entry name" value="OBF_DNA_ligase_LigD"/>
    <property type="match status" value="1"/>
</dbReference>
<evidence type="ECO:0000256" key="1">
    <source>
        <dbReference type="ARBA" id="ARBA00007572"/>
    </source>
</evidence>
<dbReference type="InterPro" id="IPR050191">
    <property type="entry name" value="ATP-dep_DNA_ligase"/>
</dbReference>
<proteinExistence type="inferred from homology"/>
<keyword evidence="3 6" id="KW-0436">Ligase</keyword>
<evidence type="ECO:0000313" key="6">
    <source>
        <dbReference type="EMBL" id="MFD2611701.1"/>
    </source>
</evidence>
<evidence type="ECO:0000256" key="4">
    <source>
        <dbReference type="ARBA" id="ARBA00034003"/>
    </source>
</evidence>
<dbReference type="RefSeq" id="WP_377601723.1">
    <property type="nucleotide sequence ID" value="NZ_JBHUME010000005.1"/>
</dbReference>
<organism evidence="6 7">
    <name type="scientific">Paenibacillus gansuensis</name>
    <dbReference type="NCBI Taxonomy" id="306542"/>
    <lineage>
        <taxon>Bacteria</taxon>
        <taxon>Bacillati</taxon>
        <taxon>Bacillota</taxon>
        <taxon>Bacilli</taxon>
        <taxon>Bacillales</taxon>
        <taxon>Paenibacillaceae</taxon>
        <taxon>Paenibacillus</taxon>
    </lineage>
</organism>
<dbReference type="CDD" id="cd07906">
    <property type="entry name" value="Adenylation_DNA_ligase_LigD_LigC"/>
    <property type="match status" value="1"/>
</dbReference>
<dbReference type="EMBL" id="JBHUME010000005">
    <property type="protein sequence ID" value="MFD2611701.1"/>
    <property type="molecule type" value="Genomic_DNA"/>
</dbReference>
<dbReference type="Gene3D" id="3.30.470.30">
    <property type="entry name" value="DNA ligase/mRNA capping enzyme"/>
    <property type="match status" value="1"/>
</dbReference>
<dbReference type="Pfam" id="PF01068">
    <property type="entry name" value="DNA_ligase_A_M"/>
    <property type="match status" value="1"/>
</dbReference>
<evidence type="ECO:0000313" key="7">
    <source>
        <dbReference type="Proteomes" id="UP001597541"/>
    </source>
</evidence>
<evidence type="ECO:0000256" key="2">
    <source>
        <dbReference type="ARBA" id="ARBA00012727"/>
    </source>
</evidence>
<accession>A0ABW5P9V5</accession>
<dbReference type="InterPro" id="IPR012309">
    <property type="entry name" value="DNA_ligase_ATP-dep_C"/>
</dbReference>
<dbReference type="Pfam" id="PF04679">
    <property type="entry name" value="DNA_ligase_A_C"/>
    <property type="match status" value="1"/>
</dbReference>
<keyword evidence="7" id="KW-1185">Reference proteome</keyword>
<dbReference type="GO" id="GO:0016874">
    <property type="term" value="F:ligase activity"/>
    <property type="evidence" value="ECO:0007669"/>
    <property type="project" value="UniProtKB-KW"/>
</dbReference>
<sequence length="305" mass="35453">MGTSVPEGDHWRYEIKWDGTRMVTYYDQGTVTVYNRKQRERTHHYPELQDIHSYCMAESVILDGEMIALGRDGKPSFHEVMRRDLLTRMERIKEVQPAVPVTYMIFDVLYHNGTWVHTWPLAERLQLLEKIITPLPHIQLAAAHPDGNKLFQVMQQQNMEGIVCKDLRSAYAFGRKDDRWMKVKNYGDTVAAIGGFTLGGGFVNAVLLGQFDHEGKFWYIGHTGTGKLSKADWRQLTDLLAPSVVKERPFTNRPERHKDAYWVRPGVTVKVQFSEWRWQEGRSMRQPSIQSFVQTKAEDCKLPWL</sequence>
<dbReference type="InterPro" id="IPR012340">
    <property type="entry name" value="NA-bd_OB-fold"/>
</dbReference>
<dbReference type="Gene3D" id="2.40.50.140">
    <property type="entry name" value="Nucleic acid-binding proteins"/>
    <property type="match status" value="1"/>
</dbReference>
<reference evidence="7" key="1">
    <citation type="journal article" date="2019" name="Int. J. Syst. Evol. Microbiol.">
        <title>The Global Catalogue of Microorganisms (GCM) 10K type strain sequencing project: providing services to taxonomists for standard genome sequencing and annotation.</title>
        <authorList>
            <consortium name="The Broad Institute Genomics Platform"/>
            <consortium name="The Broad Institute Genome Sequencing Center for Infectious Disease"/>
            <person name="Wu L."/>
            <person name="Ma J."/>
        </authorList>
    </citation>
    <scope>NUCLEOTIDE SEQUENCE [LARGE SCALE GENOMIC DNA]</scope>
    <source>
        <strain evidence="7">KCTC 3950</strain>
    </source>
</reference>
<feature type="domain" description="ATP-dependent DNA ligase family profile" evidence="5">
    <location>
        <begin position="94"/>
        <end position="216"/>
    </location>
</feature>
<dbReference type="PANTHER" id="PTHR45674:SF4">
    <property type="entry name" value="DNA LIGASE 1"/>
    <property type="match status" value="1"/>
</dbReference>